<organism evidence="4 5">
    <name type="scientific">Operophtera brumata</name>
    <name type="common">Winter moth</name>
    <name type="synonym">Phalaena brumata</name>
    <dbReference type="NCBI Taxonomy" id="104452"/>
    <lineage>
        <taxon>Eukaryota</taxon>
        <taxon>Metazoa</taxon>
        <taxon>Ecdysozoa</taxon>
        <taxon>Arthropoda</taxon>
        <taxon>Hexapoda</taxon>
        <taxon>Insecta</taxon>
        <taxon>Pterygota</taxon>
        <taxon>Neoptera</taxon>
        <taxon>Endopterygota</taxon>
        <taxon>Lepidoptera</taxon>
        <taxon>Glossata</taxon>
        <taxon>Ditrysia</taxon>
        <taxon>Geometroidea</taxon>
        <taxon>Geometridae</taxon>
        <taxon>Larentiinae</taxon>
        <taxon>Operophtera</taxon>
    </lineage>
</organism>
<dbReference type="GO" id="GO:0003723">
    <property type="term" value="F:RNA binding"/>
    <property type="evidence" value="ECO:0007669"/>
    <property type="project" value="UniProtKB-UniRule"/>
</dbReference>
<dbReference type="AlphaFoldDB" id="A0A0L7KWQ1"/>
<dbReference type="PROSITE" id="PS50084">
    <property type="entry name" value="KH_TYPE_1"/>
    <property type="match status" value="1"/>
</dbReference>
<dbReference type="Proteomes" id="UP000037510">
    <property type="component" value="Unassembled WGS sequence"/>
</dbReference>
<proteinExistence type="predicted"/>
<dbReference type="PANTHER" id="PTHR10627:SF69">
    <property type="entry name" value="PROTEIN BICAUDAL C"/>
    <property type="match status" value="1"/>
</dbReference>
<name>A0A0L7KWQ1_OPEBR</name>
<dbReference type="EMBL" id="JTDY01004950">
    <property type="protein sequence ID" value="KOB67560.1"/>
    <property type="molecule type" value="Genomic_DNA"/>
</dbReference>
<gene>
    <name evidence="4" type="ORF">OBRU01_19564</name>
</gene>
<dbReference type="GO" id="GO:0010468">
    <property type="term" value="P:regulation of gene expression"/>
    <property type="evidence" value="ECO:0007669"/>
    <property type="project" value="UniProtKB-ARBA"/>
</dbReference>
<feature type="domain" description="K Homology" evidence="3">
    <location>
        <begin position="106"/>
        <end position="155"/>
    </location>
</feature>
<evidence type="ECO:0000256" key="2">
    <source>
        <dbReference type="PROSITE-ProRule" id="PRU00117"/>
    </source>
</evidence>
<dbReference type="SUPFAM" id="SSF54791">
    <property type="entry name" value="Eukaryotic type KH-domain (KH-domain type I)"/>
    <property type="match status" value="1"/>
</dbReference>
<dbReference type="Pfam" id="PF00013">
    <property type="entry name" value="KH_1"/>
    <property type="match status" value="1"/>
</dbReference>
<comment type="caution">
    <text evidence="4">The sequence shown here is derived from an EMBL/GenBank/DDBJ whole genome shotgun (WGS) entry which is preliminary data.</text>
</comment>
<evidence type="ECO:0000256" key="1">
    <source>
        <dbReference type="ARBA" id="ARBA00022737"/>
    </source>
</evidence>
<sequence>MAATLIIRLTDAGAVNDLECVSSLTKNIRVSKVFEFNFAAIASGQELQKLVVILGLNSAEDVYQERFRVDRRRLEAMLADPHVRVAGRIDDVKQAREKIMQLLDTRGGLTIKRVMEETGCHIHFPDSNRTSTVEKSNQVSIAGDMERVERARARVRVSHHHIHFPDSNRTSTVEKSNQVSIAGDMERVERARARVRVSHHHIHFPDSNRTSTVEKSNQVSIAGDVERVERARARVRVSTHPLRRDSACTLLRVAHSGAVPTAPRHHLALRLQIQEQYNVQLPIVAPSQPLPDITSPYVLQIQEQYNVQLPIVAPSQPLPDITSPYVLQIQEQYNVQTHLGVTPLVFCFELPIVAPSQPLPDITSPYVLQIQEQYNVQDCTR</sequence>
<dbReference type="InterPro" id="IPR004088">
    <property type="entry name" value="KH_dom_type_1"/>
</dbReference>
<dbReference type="STRING" id="104452.A0A0L7KWQ1"/>
<reference evidence="4 5" key="1">
    <citation type="journal article" date="2015" name="Genome Biol. Evol.">
        <title>The genome of winter moth (Operophtera brumata) provides a genomic perspective on sexual dimorphism and phenology.</title>
        <authorList>
            <person name="Derks M.F."/>
            <person name="Smit S."/>
            <person name="Salis L."/>
            <person name="Schijlen E."/>
            <person name="Bossers A."/>
            <person name="Mateman C."/>
            <person name="Pijl A.S."/>
            <person name="de Ridder D."/>
            <person name="Groenen M.A."/>
            <person name="Visser M.E."/>
            <person name="Megens H.J."/>
        </authorList>
    </citation>
    <scope>NUCLEOTIDE SEQUENCE [LARGE SCALE GENOMIC DNA]</scope>
    <source>
        <strain evidence="4">WM2013NL</strain>
        <tissue evidence="4">Head and thorax</tissue>
    </source>
</reference>
<dbReference type="PANTHER" id="PTHR10627">
    <property type="entry name" value="SCP160"/>
    <property type="match status" value="1"/>
</dbReference>
<keyword evidence="2" id="KW-0694">RNA-binding</keyword>
<protein>
    <submittedName>
        <fullName evidence="4">Bicaudal C</fullName>
    </submittedName>
</protein>
<keyword evidence="5" id="KW-1185">Reference proteome</keyword>
<dbReference type="GO" id="GO:0005737">
    <property type="term" value="C:cytoplasm"/>
    <property type="evidence" value="ECO:0007669"/>
    <property type="project" value="TreeGrafter"/>
</dbReference>
<evidence type="ECO:0000313" key="4">
    <source>
        <dbReference type="EMBL" id="KOB67560.1"/>
    </source>
</evidence>
<keyword evidence="1" id="KW-0677">Repeat</keyword>
<dbReference type="Gene3D" id="3.30.310.270">
    <property type="match status" value="2"/>
</dbReference>
<dbReference type="Gene3D" id="3.30.1370.10">
    <property type="entry name" value="K Homology domain, type 1"/>
    <property type="match status" value="1"/>
</dbReference>
<evidence type="ECO:0000259" key="3">
    <source>
        <dbReference type="Pfam" id="PF00013"/>
    </source>
</evidence>
<evidence type="ECO:0000313" key="5">
    <source>
        <dbReference type="Proteomes" id="UP000037510"/>
    </source>
</evidence>
<accession>A0A0L7KWQ1</accession>
<dbReference type="InterPro" id="IPR036612">
    <property type="entry name" value="KH_dom_type_1_sf"/>
</dbReference>